<dbReference type="SUPFAM" id="SSF56059">
    <property type="entry name" value="Glutathione synthetase ATP-binding domain-like"/>
    <property type="match status" value="1"/>
</dbReference>
<reference evidence="2 3" key="1">
    <citation type="submission" date="2019-03" db="EMBL/GenBank/DDBJ databases">
        <title>Ramlibacter sp. 18x22-1, whole genome shotgun sequence.</title>
        <authorList>
            <person name="Zhang X."/>
            <person name="Feng G."/>
            <person name="Zhu H."/>
        </authorList>
    </citation>
    <scope>NUCLEOTIDE SEQUENCE [LARGE SCALE GENOMIC DNA]</scope>
    <source>
        <strain evidence="2 3">18x22-1</strain>
    </source>
</reference>
<evidence type="ECO:0000313" key="3">
    <source>
        <dbReference type="Proteomes" id="UP000297839"/>
    </source>
</evidence>
<comment type="caution">
    <text evidence="2">The sequence shown here is derived from an EMBL/GenBank/DDBJ whole genome shotgun (WGS) entry which is preliminary data.</text>
</comment>
<dbReference type="PANTHER" id="PTHR42793:SF4">
    <property type="entry name" value="BLL6376 PROTEIN"/>
    <property type="match status" value="1"/>
</dbReference>
<dbReference type="SUPFAM" id="SSF52210">
    <property type="entry name" value="Succinyl-CoA synthetase domains"/>
    <property type="match status" value="2"/>
</dbReference>
<dbReference type="Gene3D" id="3.40.50.720">
    <property type="entry name" value="NAD(P)-binding Rossmann-like Domain"/>
    <property type="match status" value="1"/>
</dbReference>
<sequence>MDWVRAAFSPASVAVIGASDNPEKIGGRPIKYMRANGFAGQLWPVNPQRDEVQGLRCYPDVAALPAAPELAVIAVPGEAAVQAVEACARRGTKLGVVISSGFAETGDEGRAAQQRMVDIARAHGMRLVGPNTQGTVNFATGTIASFATLIGEVPPQIGPVAIVSQSGAMSVVPYAFLRAEGIGVRHAHATGNECDLTVADFAWAVAGDPEVRLILLYIESVPDPDALARAAARARERGVPVLALKAGVSARGQAAASSHTGAVATEDKVLDAFLRQNGIVRVPDMRSLVRAARLWLQPARPAGARVAAISNSGACCVMAADAAERHGLVMRPFEAPVQQALADVLPDFAAYANPVDLTAALLSNSGLFGQVLPVLAQADAADSYFISLPMSGKGYDVPRFGQDAREFAARTGRPVVIASPLASTRAAFEGTGLPCFAHDEDAMAALGELVRGHQAAQEANRLARLDGAASRVATLPRASGFLSEHDSLALMKEAGIRTVPHRLCATAQDLHAALREVPGPWAMKICSAQIPHKTEYGLVRLGVANEAQARDAFETLMARCREQGLPADGVLIASMCKGPREVVLGARWDDRFGAVVMAGDGGKYVEAMPDVATVVWPFDAAHLRDRLQELRMAPLWQGVRGEAPLPLHALAQAGQALGAWLHAQQGRVASVDLNPLVSTPDGQWVALDALVELAPGA</sequence>
<name>A0A4Z0BBT0_9BURK</name>
<dbReference type="EMBL" id="SMLK01000011">
    <property type="protein sequence ID" value="TFY96635.1"/>
    <property type="molecule type" value="Genomic_DNA"/>
</dbReference>
<dbReference type="Proteomes" id="UP000297839">
    <property type="component" value="Unassembled WGS sequence"/>
</dbReference>
<dbReference type="InterPro" id="IPR036291">
    <property type="entry name" value="NAD(P)-bd_dom_sf"/>
</dbReference>
<dbReference type="SMART" id="SM00881">
    <property type="entry name" value="CoA_binding"/>
    <property type="match status" value="1"/>
</dbReference>
<dbReference type="InterPro" id="IPR013815">
    <property type="entry name" value="ATP_grasp_subdomain_1"/>
</dbReference>
<dbReference type="InterPro" id="IPR003781">
    <property type="entry name" value="CoA-bd"/>
</dbReference>
<dbReference type="Gene3D" id="3.30.470.20">
    <property type="entry name" value="ATP-grasp fold, B domain"/>
    <property type="match status" value="1"/>
</dbReference>
<dbReference type="Gene3D" id="3.30.1490.20">
    <property type="entry name" value="ATP-grasp fold, A domain"/>
    <property type="match status" value="1"/>
</dbReference>
<dbReference type="PANTHER" id="PTHR42793">
    <property type="entry name" value="COA BINDING DOMAIN CONTAINING PROTEIN"/>
    <property type="match status" value="1"/>
</dbReference>
<dbReference type="Pfam" id="PF13549">
    <property type="entry name" value="ATP-grasp_5"/>
    <property type="match status" value="1"/>
</dbReference>
<dbReference type="OrthoDB" id="9807426at2"/>
<keyword evidence="3" id="KW-1185">Reference proteome</keyword>
<evidence type="ECO:0000259" key="1">
    <source>
        <dbReference type="SMART" id="SM00881"/>
    </source>
</evidence>
<evidence type="ECO:0000313" key="2">
    <source>
        <dbReference type="EMBL" id="TFY96635.1"/>
    </source>
</evidence>
<feature type="domain" description="CoA-binding" evidence="1">
    <location>
        <begin position="7"/>
        <end position="102"/>
    </location>
</feature>
<protein>
    <submittedName>
        <fullName evidence="2">CoA-binding protein</fullName>
    </submittedName>
</protein>
<dbReference type="InterPro" id="IPR016102">
    <property type="entry name" value="Succinyl-CoA_synth-like"/>
</dbReference>
<dbReference type="GO" id="GO:0005524">
    <property type="term" value="F:ATP binding"/>
    <property type="evidence" value="ECO:0007669"/>
    <property type="project" value="InterPro"/>
</dbReference>
<dbReference type="AlphaFoldDB" id="A0A4Z0BBT0"/>
<dbReference type="Gene3D" id="3.40.50.261">
    <property type="entry name" value="Succinyl-CoA synthetase domains"/>
    <property type="match status" value="2"/>
</dbReference>
<dbReference type="Pfam" id="PF13607">
    <property type="entry name" value="Succ_CoA_lig"/>
    <property type="match status" value="1"/>
</dbReference>
<gene>
    <name evidence="2" type="ORF">EZ216_20355</name>
</gene>
<dbReference type="SUPFAM" id="SSF51735">
    <property type="entry name" value="NAD(P)-binding Rossmann-fold domains"/>
    <property type="match status" value="1"/>
</dbReference>
<proteinExistence type="predicted"/>
<accession>A0A4Z0BBT0</accession>
<dbReference type="InterPro" id="IPR032875">
    <property type="entry name" value="Succ_CoA_lig_flav_dom"/>
</dbReference>
<dbReference type="Pfam" id="PF13380">
    <property type="entry name" value="CoA_binding_2"/>
    <property type="match status" value="1"/>
</dbReference>
<organism evidence="2 3">
    <name type="scientific">Ramlibacter humi</name>
    <dbReference type="NCBI Taxonomy" id="2530451"/>
    <lineage>
        <taxon>Bacteria</taxon>
        <taxon>Pseudomonadati</taxon>
        <taxon>Pseudomonadota</taxon>
        <taxon>Betaproteobacteria</taxon>
        <taxon>Burkholderiales</taxon>
        <taxon>Comamonadaceae</taxon>
        <taxon>Ramlibacter</taxon>
    </lineage>
</organism>